<dbReference type="Proteomes" id="UP000007819">
    <property type="component" value="Unassembled WGS sequence"/>
</dbReference>
<evidence type="ECO:0000256" key="1">
    <source>
        <dbReference type="SAM" id="MobiDB-lite"/>
    </source>
</evidence>
<dbReference type="AlphaFoldDB" id="J9LBR8"/>
<sequence length="176" mass="20364">MSYRTSTVDSGSENDFEGFVDMKMKPSTSKQTKTAYKRGAEKAIDKKNNKKNKQAKTSSSYREMLEEKLRAEDYDEEIFNTITFRQGDGLATIKSQFNPDDKPTDYWTITHYKCKNINNVPTKERWRHSEATVKITTSDKSKDQAVNNSLNETMQVIFDVILKDPERRTIRSKLAV</sequence>
<dbReference type="OrthoDB" id="6612390at2759"/>
<evidence type="ECO:0000313" key="3">
    <source>
        <dbReference type="Proteomes" id="UP000007819"/>
    </source>
</evidence>
<reference evidence="3" key="1">
    <citation type="submission" date="2010-06" db="EMBL/GenBank/DDBJ databases">
        <authorList>
            <person name="Jiang H."/>
            <person name="Abraham K."/>
            <person name="Ali S."/>
            <person name="Alsbrooks S.L."/>
            <person name="Anim B.N."/>
            <person name="Anosike U.S."/>
            <person name="Attaway T."/>
            <person name="Bandaranaike D.P."/>
            <person name="Battles P.K."/>
            <person name="Bell S.N."/>
            <person name="Bell A.V."/>
            <person name="Beltran B."/>
            <person name="Bickham C."/>
            <person name="Bustamante Y."/>
            <person name="Caleb T."/>
            <person name="Canada A."/>
            <person name="Cardenas V."/>
            <person name="Carter K."/>
            <person name="Chacko J."/>
            <person name="Chandrabose M.N."/>
            <person name="Chavez D."/>
            <person name="Chavez A."/>
            <person name="Chen L."/>
            <person name="Chu H.-S."/>
            <person name="Claassen K.J."/>
            <person name="Cockrell R."/>
            <person name="Collins M."/>
            <person name="Cooper J.A."/>
            <person name="Cree A."/>
            <person name="Curry S.M."/>
            <person name="Da Y."/>
            <person name="Dao M.D."/>
            <person name="Das B."/>
            <person name="Davila M.-L."/>
            <person name="Davy-Carroll L."/>
            <person name="Denson S."/>
            <person name="Dinh H."/>
            <person name="Ebong V.E."/>
            <person name="Edwards J.R."/>
            <person name="Egan A."/>
            <person name="El-Daye J."/>
            <person name="Escobedo L."/>
            <person name="Fernandez S."/>
            <person name="Fernando P.R."/>
            <person name="Flagg N."/>
            <person name="Forbes L.D."/>
            <person name="Fowler R.G."/>
            <person name="Fu Q."/>
            <person name="Gabisi R.A."/>
            <person name="Ganer J."/>
            <person name="Garbino Pronczuk A."/>
            <person name="Garcia R.M."/>
            <person name="Garner T."/>
            <person name="Garrett T.E."/>
            <person name="Gonzalez D.A."/>
            <person name="Hamid H."/>
            <person name="Hawkins E.S."/>
            <person name="Hirani K."/>
            <person name="Hogues M.E."/>
            <person name="Hollins B."/>
            <person name="Hsiao C.-H."/>
            <person name="Jabil R."/>
            <person name="James M.L."/>
            <person name="Jhangiani S.N."/>
            <person name="Johnson B."/>
            <person name="Johnson Q."/>
            <person name="Joshi V."/>
            <person name="Kalu J.B."/>
            <person name="Kam C."/>
            <person name="Kashfia A."/>
            <person name="Keebler J."/>
            <person name="Kisamo H."/>
            <person name="Kovar C.L."/>
            <person name="Lago L.A."/>
            <person name="Lai C.-Y."/>
            <person name="Laidlaw J."/>
            <person name="Lara F."/>
            <person name="Le T.-K."/>
            <person name="Lee S.L."/>
            <person name="Legall F.H."/>
            <person name="Lemon S.J."/>
            <person name="Lewis L.R."/>
            <person name="Li B."/>
            <person name="Liu Y."/>
            <person name="Liu Y.-S."/>
            <person name="Lopez J."/>
            <person name="Lozado R.J."/>
            <person name="Lu J."/>
            <person name="Madu R.C."/>
            <person name="Maheshwari M."/>
            <person name="Maheshwari R."/>
            <person name="Malloy K."/>
            <person name="Martinez E."/>
            <person name="Mathew T."/>
            <person name="Mercado I.C."/>
            <person name="Mercado C."/>
            <person name="Meyer B."/>
            <person name="Montgomery K."/>
            <person name="Morgan M.B."/>
            <person name="Munidasa M."/>
            <person name="Nazareth L.V."/>
            <person name="Nelson J."/>
            <person name="Ng B.M."/>
            <person name="Nguyen N.B."/>
            <person name="Nguyen P.Q."/>
            <person name="Nguyen T."/>
            <person name="Obregon M."/>
            <person name="Okwuonu G.O."/>
            <person name="Onwere C.G."/>
            <person name="Orozco G."/>
            <person name="Parra A."/>
            <person name="Patel S."/>
            <person name="Patil S."/>
            <person name="Perez A."/>
            <person name="Perez Y."/>
            <person name="Pham C."/>
            <person name="Primus E.L."/>
            <person name="Pu L.-L."/>
            <person name="Puazo M."/>
            <person name="Qin X."/>
            <person name="Quiroz J.B."/>
            <person name="Reese J."/>
            <person name="Richards S."/>
            <person name="Rives C.M."/>
            <person name="Robberts R."/>
            <person name="Ruiz S.J."/>
            <person name="Ruiz M.J."/>
            <person name="Santibanez J."/>
            <person name="Schneider B.W."/>
            <person name="Sisson I."/>
            <person name="Smith M."/>
            <person name="Sodergren E."/>
            <person name="Song X.-Z."/>
            <person name="Song B.B."/>
            <person name="Summersgill H."/>
            <person name="Thelus R."/>
            <person name="Thornton R.D."/>
            <person name="Trejos Z.Y."/>
            <person name="Usmani K."/>
            <person name="Vattathil S."/>
            <person name="Villasana D."/>
            <person name="Walker D.L."/>
            <person name="Wang S."/>
            <person name="Wang K."/>
            <person name="White C.S."/>
            <person name="Williams A.C."/>
            <person name="Williamson J."/>
            <person name="Wilson K."/>
            <person name="Woghiren I.O."/>
            <person name="Woodworth J.R."/>
            <person name="Worley K.C."/>
            <person name="Wright R.A."/>
            <person name="Wu W."/>
            <person name="Young L."/>
            <person name="Zhang L."/>
            <person name="Zhang J."/>
            <person name="Zhu Y."/>
            <person name="Muzny D.M."/>
            <person name="Weinstock G."/>
            <person name="Gibbs R.A."/>
        </authorList>
    </citation>
    <scope>NUCLEOTIDE SEQUENCE [LARGE SCALE GENOMIC DNA]</scope>
    <source>
        <strain evidence="3">LSR1</strain>
    </source>
</reference>
<dbReference type="KEGG" id="api:100573991"/>
<gene>
    <name evidence="2" type="primary">100569943</name>
</gene>
<evidence type="ECO:0000313" key="2">
    <source>
        <dbReference type="EnsemblMetazoa" id="XP_003241525.1"/>
    </source>
</evidence>
<feature type="compositionally biased region" description="Polar residues" evidence="1">
    <location>
        <begin position="1"/>
        <end position="11"/>
    </location>
</feature>
<reference evidence="2" key="2">
    <citation type="submission" date="2022-06" db="UniProtKB">
        <authorList>
            <consortium name="EnsemblMetazoa"/>
        </authorList>
    </citation>
    <scope>IDENTIFICATION</scope>
</reference>
<accession>J9LBR8</accession>
<proteinExistence type="predicted"/>
<feature type="region of interest" description="Disordered" evidence="1">
    <location>
        <begin position="1"/>
        <end position="60"/>
    </location>
</feature>
<feature type="compositionally biased region" description="Basic and acidic residues" evidence="1">
    <location>
        <begin position="38"/>
        <end position="47"/>
    </location>
</feature>
<organism evidence="2 3">
    <name type="scientific">Acyrthosiphon pisum</name>
    <name type="common">Pea aphid</name>
    <dbReference type="NCBI Taxonomy" id="7029"/>
    <lineage>
        <taxon>Eukaryota</taxon>
        <taxon>Metazoa</taxon>
        <taxon>Ecdysozoa</taxon>
        <taxon>Arthropoda</taxon>
        <taxon>Hexapoda</taxon>
        <taxon>Insecta</taxon>
        <taxon>Pterygota</taxon>
        <taxon>Neoptera</taxon>
        <taxon>Paraneoptera</taxon>
        <taxon>Hemiptera</taxon>
        <taxon>Sternorrhyncha</taxon>
        <taxon>Aphidomorpha</taxon>
        <taxon>Aphidoidea</taxon>
        <taxon>Aphididae</taxon>
        <taxon>Macrosiphini</taxon>
        <taxon>Acyrthosiphon</taxon>
    </lineage>
</organism>
<dbReference type="EnsemblMetazoa" id="XM_003243923.4">
    <property type="protein sequence ID" value="XP_003243971.1"/>
    <property type="gene ID" value="LOC100569943"/>
</dbReference>
<dbReference type="KEGG" id="api:100569943"/>
<keyword evidence="3" id="KW-1185">Reference proteome</keyword>
<protein>
    <submittedName>
        <fullName evidence="2">Uncharacterized protein</fullName>
    </submittedName>
</protein>
<dbReference type="EnsemblMetazoa" id="XM_003241477.4">
    <property type="protein sequence ID" value="XP_003241525.1"/>
    <property type="gene ID" value="LOC100573991"/>
</dbReference>
<name>J9LBR8_ACYPI</name>